<evidence type="ECO:0000256" key="9">
    <source>
        <dbReference type="RuleBase" id="RU361174"/>
    </source>
</evidence>
<dbReference type="EC" id="3.2.1.8" evidence="9"/>
<evidence type="ECO:0000256" key="2">
    <source>
        <dbReference type="ARBA" id="ARBA00007495"/>
    </source>
</evidence>
<dbReference type="InterPro" id="IPR001000">
    <property type="entry name" value="GH10_dom"/>
</dbReference>
<keyword evidence="7 9" id="KW-0326">Glycosidase</keyword>
<dbReference type="SUPFAM" id="SSF51445">
    <property type="entry name" value="(Trans)glycosidases"/>
    <property type="match status" value="1"/>
</dbReference>
<feature type="domain" description="GH10" evidence="10">
    <location>
        <begin position="73"/>
        <end position="382"/>
    </location>
</feature>
<dbReference type="Pfam" id="PF00331">
    <property type="entry name" value="Glyco_hydro_10"/>
    <property type="match status" value="1"/>
</dbReference>
<evidence type="ECO:0000256" key="4">
    <source>
        <dbReference type="ARBA" id="ARBA00022729"/>
    </source>
</evidence>
<dbReference type="EMBL" id="AP027729">
    <property type="protein sequence ID" value="BDZ43723.1"/>
    <property type="molecule type" value="Genomic_DNA"/>
</dbReference>
<name>A0ABN6XFN6_9CELL</name>
<evidence type="ECO:0000259" key="10">
    <source>
        <dbReference type="PROSITE" id="PS51760"/>
    </source>
</evidence>
<evidence type="ECO:0000313" key="12">
    <source>
        <dbReference type="Proteomes" id="UP001321475"/>
    </source>
</evidence>
<evidence type="ECO:0000256" key="1">
    <source>
        <dbReference type="ARBA" id="ARBA00000681"/>
    </source>
</evidence>
<protein>
    <recommendedName>
        <fullName evidence="9">Beta-xylanase</fullName>
        <ecNumber evidence="9">3.2.1.8</ecNumber>
    </recommendedName>
</protein>
<evidence type="ECO:0000256" key="8">
    <source>
        <dbReference type="ARBA" id="ARBA00023326"/>
    </source>
</evidence>
<evidence type="ECO:0000313" key="11">
    <source>
        <dbReference type="EMBL" id="BDZ43723.1"/>
    </source>
</evidence>
<keyword evidence="12" id="KW-1185">Reference proteome</keyword>
<organism evidence="11 12">
    <name type="scientific">Paraoerskovia sediminicola</name>
    <dbReference type="NCBI Taxonomy" id="1138587"/>
    <lineage>
        <taxon>Bacteria</taxon>
        <taxon>Bacillati</taxon>
        <taxon>Actinomycetota</taxon>
        <taxon>Actinomycetes</taxon>
        <taxon>Micrococcales</taxon>
        <taxon>Cellulomonadaceae</taxon>
        <taxon>Paraoerskovia</taxon>
    </lineage>
</organism>
<keyword evidence="8 9" id="KW-0624">Polysaccharide degradation</keyword>
<dbReference type="RefSeq" id="WP_286217886.1">
    <property type="nucleotide sequence ID" value="NZ_AP027729.1"/>
</dbReference>
<keyword evidence="3" id="KW-0858">Xylan degradation</keyword>
<dbReference type="SMART" id="SM00633">
    <property type="entry name" value="Glyco_10"/>
    <property type="match status" value="1"/>
</dbReference>
<dbReference type="Proteomes" id="UP001321475">
    <property type="component" value="Chromosome"/>
</dbReference>
<evidence type="ECO:0000256" key="6">
    <source>
        <dbReference type="ARBA" id="ARBA00023277"/>
    </source>
</evidence>
<keyword evidence="4" id="KW-0732">Signal</keyword>
<dbReference type="InterPro" id="IPR044846">
    <property type="entry name" value="GH10"/>
</dbReference>
<dbReference type="PROSITE" id="PS51760">
    <property type="entry name" value="GH10_2"/>
    <property type="match status" value="1"/>
</dbReference>
<proteinExistence type="inferred from homology"/>
<evidence type="ECO:0000256" key="3">
    <source>
        <dbReference type="ARBA" id="ARBA00022651"/>
    </source>
</evidence>
<evidence type="ECO:0000256" key="5">
    <source>
        <dbReference type="ARBA" id="ARBA00022801"/>
    </source>
</evidence>
<sequence length="430" mass="48214">MTSLFAPPTPGRTPDPSLAHRRANATLTLQQPDGTPLADTDVTVEQTRHTFLFANIAEDFLATAQTSTAGDVPQNRVELLDGESPQDWADRVEALWHDVYNAGTLQFYWGSFEPERGAPRTEPMRRLAQRYRDRGTVLKGHPLVWHTVCAPWLLDEPVDEIERLQRERIRRDVAEFAGLVDMWDVINEVVIMPVFDKEDNGITRLARERGRIEMIRMGFEESRATNPTATLLLNDFDMSTAYECLIEGVLEAGITIDRLGLQSHMHQGYWGEEKTLDVLDRFSRYGIPIHFTETTLLSGDPMPAHIKDLNDYAPATWPSTEEGEQRQADELVRHHRTLLSHPSVEAATYWGLTDAGMWLGAPGGLVRADGTPKPAYDAFRDLVKGSGGTARRRTGPMAMAACGSRGSWATTGFRPVARRRRCRWTSPGPP</sequence>
<dbReference type="PRINTS" id="PR00134">
    <property type="entry name" value="GLHYDRLASE10"/>
</dbReference>
<dbReference type="Gene3D" id="3.20.20.80">
    <property type="entry name" value="Glycosidases"/>
    <property type="match status" value="1"/>
</dbReference>
<gene>
    <name evidence="11" type="ORF">GCM10025865_30220</name>
</gene>
<comment type="similarity">
    <text evidence="2 9">Belongs to the glycosyl hydrolase 10 (cellulase F) family.</text>
</comment>
<dbReference type="InterPro" id="IPR017853">
    <property type="entry name" value="GH"/>
</dbReference>
<accession>A0ABN6XFN6</accession>
<dbReference type="PANTHER" id="PTHR31490">
    <property type="entry name" value="GLYCOSYL HYDROLASE"/>
    <property type="match status" value="1"/>
</dbReference>
<keyword evidence="6 9" id="KW-0119">Carbohydrate metabolism</keyword>
<keyword evidence="5 9" id="KW-0378">Hydrolase</keyword>
<dbReference type="PANTHER" id="PTHR31490:SF88">
    <property type="entry name" value="BETA-XYLANASE"/>
    <property type="match status" value="1"/>
</dbReference>
<comment type="catalytic activity">
    <reaction evidence="1 9">
        <text>Endohydrolysis of (1-&gt;4)-beta-D-xylosidic linkages in xylans.</text>
        <dbReference type="EC" id="3.2.1.8"/>
    </reaction>
</comment>
<evidence type="ECO:0000256" key="7">
    <source>
        <dbReference type="ARBA" id="ARBA00023295"/>
    </source>
</evidence>
<reference evidence="12" key="1">
    <citation type="journal article" date="2019" name="Int. J. Syst. Evol. Microbiol.">
        <title>The Global Catalogue of Microorganisms (GCM) 10K type strain sequencing project: providing services to taxonomists for standard genome sequencing and annotation.</title>
        <authorList>
            <consortium name="The Broad Institute Genomics Platform"/>
            <consortium name="The Broad Institute Genome Sequencing Center for Infectious Disease"/>
            <person name="Wu L."/>
            <person name="Ma J."/>
        </authorList>
    </citation>
    <scope>NUCLEOTIDE SEQUENCE [LARGE SCALE GENOMIC DNA]</scope>
    <source>
        <strain evidence="12">NBRC 108565</strain>
    </source>
</reference>